<proteinExistence type="inferred from homology"/>
<reference evidence="4" key="1">
    <citation type="submission" date="2013-07" db="EMBL/GenBank/DDBJ databases">
        <title>The genome of Eucalyptus grandis.</title>
        <authorList>
            <person name="Schmutz J."/>
            <person name="Hayes R."/>
            <person name="Myburg A."/>
            <person name="Tuskan G."/>
            <person name="Grattapaglia D."/>
            <person name="Rokhsar D.S."/>
        </authorList>
    </citation>
    <scope>NUCLEOTIDE SEQUENCE</scope>
    <source>
        <tissue evidence="4">Leaf extractions</tissue>
    </source>
</reference>
<evidence type="ECO:0000313" key="4">
    <source>
        <dbReference type="EMBL" id="KCW55617.1"/>
    </source>
</evidence>
<dbReference type="Gramene" id="KCW55617">
    <property type="protein sequence ID" value="KCW55617"/>
    <property type="gene ID" value="EUGRSUZ_I01481"/>
</dbReference>
<dbReference type="PANTHER" id="PTHR31175:SF50">
    <property type="entry name" value="AUXIN-RESPONSIVE PROTEIN FAMILY, PUTATIVE-RELATED"/>
    <property type="match status" value="1"/>
</dbReference>
<dbReference type="GO" id="GO:0009733">
    <property type="term" value="P:response to auxin"/>
    <property type="evidence" value="ECO:0007669"/>
    <property type="project" value="InterPro"/>
</dbReference>
<organism evidence="4">
    <name type="scientific">Eucalyptus grandis</name>
    <name type="common">Flooded gum</name>
    <dbReference type="NCBI Taxonomy" id="71139"/>
    <lineage>
        <taxon>Eukaryota</taxon>
        <taxon>Viridiplantae</taxon>
        <taxon>Streptophyta</taxon>
        <taxon>Embryophyta</taxon>
        <taxon>Tracheophyta</taxon>
        <taxon>Spermatophyta</taxon>
        <taxon>Magnoliopsida</taxon>
        <taxon>eudicotyledons</taxon>
        <taxon>Gunneridae</taxon>
        <taxon>Pentapetalae</taxon>
        <taxon>rosids</taxon>
        <taxon>malvids</taxon>
        <taxon>Myrtales</taxon>
        <taxon>Myrtaceae</taxon>
        <taxon>Myrtoideae</taxon>
        <taxon>Eucalypteae</taxon>
        <taxon>Eucalyptus</taxon>
    </lineage>
</organism>
<sequence length="142" mass="16201">MISTKKLLKIARKWRRVAAMSRKRITFPKVGGHKELQLADRGHCAVYTVDQKRFVFPIQYLNNCVIQELLRLSEKEFGLPRDGPITLPCDAAFMDYIVSMIQRHINAEIEKALILSIATNTCSSAYSLQHSQTVQQLLVCSH</sequence>
<dbReference type="KEGG" id="egr:104419002"/>
<keyword evidence="3" id="KW-0341">Growth regulation</keyword>
<dbReference type="eggNOG" id="ENOG502S4GQ">
    <property type="taxonomic scope" value="Eukaryota"/>
</dbReference>
<evidence type="ECO:0000256" key="2">
    <source>
        <dbReference type="ARBA" id="ARBA00022473"/>
    </source>
</evidence>
<dbReference type="InterPro" id="IPR003676">
    <property type="entry name" value="SAUR_fam"/>
</dbReference>
<evidence type="ECO:0000256" key="1">
    <source>
        <dbReference type="ARBA" id="ARBA00006974"/>
    </source>
</evidence>
<gene>
    <name evidence="4" type="ORF">EUGRSUZ_I01481</name>
</gene>
<dbReference type="AlphaFoldDB" id="A0A059ANP6"/>
<accession>A0A059ANP6</accession>
<name>A0A059ANP6_EUCGR</name>
<comment type="similarity">
    <text evidence="1">Belongs to the ARG7 family.</text>
</comment>
<dbReference type="OMA" id="VFMEYIL"/>
<dbReference type="Pfam" id="PF02519">
    <property type="entry name" value="Auxin_inducible"/>
    <property type="match status" value="1"/>
</dbReference>
<keyword evidence="2" id="KW-0217">Developmental protein</keyword>
<dbReference type="EMBL" id="KK198761">
    <property type="protein sequence ID" value="KCW55617.1"/>
    <property type="molecule type" value="Genomic_DNA"/>
</dbReference>
<dbReference type="OrthoDB" id="1936278at2759"/>
<protein>
    <submittedName>
        <fullName evidence="4">Uncharacterized protein</fullName>
    </submittedName>
</protein>
<dbReference type="STRING" id="71139.A0A059ANP6"/>
<dbReference type="InParanoid" id="A0A059ANP6"/>
<evidence type="ECO:0000256" key="3">
    <source>
        <dbReference type="ARBA" id="ARBA00022604"/>
    </source>
</evidence>
<dbReference type="PANTHER" id="PTHR31175">
    <property type="entry name" value="AUXIN-RESPONSIVE FAMILY PROTEIN"/>
    <property type="match status" value="1"/>
</dbReference>